<dbReference type="EMBL" id="SLWS01000009">
    <property type="protein sequence ID" value="TCO54132.1"/>
    <property type="molecule type" value="Genomic_DNA"/>
</dbReference>
<keyword evidence="1" id="KW-1133">Transmembrane helix</keyword>
<evidence type="ECO:0000313" key="3">
    <source>
        <dbReference type="Proteomes" id="UP000295680"/>
    </source>
</evidence>
<proteinExistence type="predicted"/>
<reference evidence="2 3" key="1">
    <citation type="submission" date="2019-03" db="EMBL/GenBank/DDBJ databases">
        <title>Genomic Encyclopedia of Type Strains, Phase IV (KMG-IV): sequencing the most valuable type-strain genomes for metagenomic binning, comparative biology and taxonomic classification.</title>
        <authorList>
            <person name="Goeker M."/>
        </authorList>
    </citation>
    <scope>NUCLEOTIDE SEQUENCE [LARGE SCALE GENOMIC DNA]</scope>
    <source>
        <strain evidence="2 3">DSM 45934</strain>
    </source>
</reference>
<keyword evidence="3" id="KW-1185">Reference proteome</keyword>
<dbReference type="AlphaFoldDB" id="A0A4R2J8Q3"/>
<evidence type="ECO:0000256" key="1">
    <source>
        <dbReference type="SAM" id="Phobius"/>
    </source>
</evidence>
<keyword evidence="1" id="KW-0472">Membrane</keyword>
<evidence type="ECO:0000313" key="2">
    <source>
        <dbReference type="EMBL" id="TCO54132.1"/>
    </source>
</evidence>
<gene>
    <name evidence="2" type="ORF">EV192_109112</name>
</gene>
<feature type="transmembrane region" description="Helical" evidence="1">
    <location>
        <begin position="38"/>
        <end position="59"/>
    </location>
</feature>
<accession>A0A4R2J8Q3</accession>
<comment type="caution">
    <text evidence="2">The sequence shown here is derived from an EMBL/GenBank/DDBJ whole genome shotgun (WGS) entry which is preliminary data.</text>
</comment>
<protein>
    <recommendedName>
        <fullName evidence="4">Peptidase inhibitor family I36</fullName>
    </recommendedName>
</protein>
<dbReference type="Gene3D" id="2.60.20.10">
    <property type="entry name" value="Crystallins"/>
    <property type="match status" value="1"/>
</dbReference>
<evidence type="ECO:0008006" key="4">
    <source>
        <dbReference type="Google" id="ProtNLM"/>
    </source>
</evidence>
<dbReference type="Proteomes" id="UP000295680">
    <property type="component" value="Unassembled WGS sequence"/>
</dbReference>
<organism evidence="2 3">
    <name type="scientific">Actinocrispum wychmicini</name>
    <dbReference type="NCBI Taxonomy" id="1213861"/>
    <lineage>
        <taxon>Bacteria</taxon>
        <taxon>Bacillati</taxon>
        <taxon>Actinomycetota</taxon>
        <taxon>Actinomycetes</taxon>
        <taxon>Pseudonocardiales</taxon>
        <taxon>Pseudonocardiaceae</taxon>
        <taxon>Actinocrispum</taxon>
    </lineage>
</organism>
<keyword evidence="1" id="KW-0812">Transmembrane</keyword>
<sequence>MQKRRKLSAMPAAQYVQVTDGHRTRGVGTLIGNRMAKLAGVALVAGAGLVVGPVGLPAASAQVLACQTVGHVAGTVPEFTLYDNTIYSGACITFYRHGNCSASTGDIDGLYNLAGWNWDNKASSVHTASQCDVSLYDARDCPHTGAHTTWIDQSADLRLGGVNWQDRATCVIVS</sequence>
<name>A0A4R2J8Q3_9PSEU</name>